<keyword evidence="3 10" id="KW-0328">Glycosyltransferase</keyword>
<evidence type="ECO:0000313" key="12">
    <source>
        <dbReference type="Proteomes" id="UP001642540"/>
    </source>
</evidence>
<reference evidence="11 12" key="1">
    <citation type="submission" date="2024-08" db="EMBL/GenBank/DDBJ databases">
        <authorList>
            <person name="Cucini C."/>
            <person name="Frati F."/>
        </authorList>
    </citation>
    <scope>NUCLEOTIDE SEQUENCE [LARGE SCALE GENOMIC DNA]</scope>
</reference>
<dbReference type="EC" id="2.4.1.-" evidence="10"/>
<dbReference type="PANTHER" id="PTHR11214">
    <property type="entry name" value="BETA-1,3-N-ACETYLGLUCOSAMINYLTRANSFERASE"/>
    <property type="match status" value="1"/>
</dbReference>
<comment type="similarity">
    <text evidence="2 10">Belongs to the glycosyltransferase 31 family.</text>
</comment>
<evidence type="ECO:0000256" key="5">
    <source>
        <dbReference type="ARBA" id="ARBA00022692"/>
    </source>
</evidence>
<proteinExistence type="inferred from homology"/>
<keyword evidence="7 10" id="KW-1133">Transmembrane helix</keyword>
<evidence type="ECO:0000256" key="4">
    <source>
        <dbReference type="ARBA" id="ARBA00022679"/>
    </source>
</evidence>
<keyword evidence="9 10" id="KW-0472">Membrane</keyword>
<evidence type="ECO:0000256" key="2">
    <source>
        <dbReference type="ARBA" id="ARBA00008661"/>
    </source>
</evidence>
<evidence type="ECO:0000256" key="10">
    <source>
        <dbReference type="RuleBase" id="RU363063"/>
    </source>
</evidence>
<keyword evidence="6 10" id="KW-0735">Signal-anchor</keyword>
<evidence type="ECO:0000256" key="8">
    <source>
        <dbReference type="ARBA" id="ARBA00023034"/>
    </source>
</evidence>
<sequence length="477" mass="54398">MESSAKLPYDNNNTAAGSQCAGIIIDTCDNNNKSCGGEKSDPVLSSRISSSKYLFPSAYLMASLRTRIIRQFIPQRRRSRKSWKTFLLCMALTTVVIFVQLNCGWFEKHFLQSEFSLGFSYPANLDNFSNVVRRFRDSEGNTLDFKPEPINVAYSQISFLQKALDYVGKGPVGLLIVVKSATRNYKKRRAIRKTWGDEDYLKQNVMKQDLPTKVVFICGVPDGDDTHTLNELFKEEDHYGDVILAKFQDTYGNNTFKTMLAMRWATEIVKHYKYLMIVDDDMYVNPSNTISFIQEEIPSLKVQTLESNWSGAPAFFPIDETSSTGGSANIISLKGKPLIMGELWQDSRPFRNMIGPGSKWSISIEEYPFSYFPPYIAGGATLFDSDTVANLYYASFFTKHFWIDDVYIGIIAYKLGIPLTHSNYIDSSYRRRPSLGRMRDNFDKMLALHGLQCPEQLIELWSTLDIESLTDCYYLLS</sequence>
<gene>
    <name evidence="11" type="ORF">ODALV1_LOCUS15750</name>
</gene>
<dbReference type="Proteomes" id="UP001642540">
    <property type="component" value="Unassembled WGS sequence"/>
</dbReference>
<dbReference type="EMBL" id="CAXLJM020000049">
    <property type="protein sequence ID" value="CAL8112717.1"/>
    <property type="molecule type" value="Genomic_DNA"/>
</dbReference>
<dbReference type="PANTHER" id="PTHR11214:SF349">
    <property type="entry name" value="BETA-1,3-GALACTOSYLTRANSFERASE BRN"/>
    <property type="match status" value="1"/>
</dbReference>
<keyword evidence="4" id="KW-0808">Transferase</keyword>
<evidence type="ECO:0000256" key="6">
    <source>
        <dbReference type="ARBA" id="ARBA00022968"/>
    </source>
</evidence>
<comment type="caution">
    <text evidence="11">The sequence shown here is derived from an EMBL/GenBank/DDBJ whole genome shotgun (WGS) entry which is preliminary data.</text>
</comment>
<dbReference type="InterPro" id="IPR002659">
    <property type="entry name" value="Glyco_trans_31"/>
</dbReference>
<keyword evidence="5 10" id="KW-0812">Transmembrane</keyword>
<evidence type="ECO:0000256" key="9">
    <source>
        <dbReference type="ARBA" id="ARBA00023136"/>
    </source>
</evidence>
<accession>A0ABP1QVD8</accession>
<evidence type="ECO:0000256" key="1">
    <source>
        <dbReference type="ARBA" id="ARBA00004323"/>
    </source>
</evidence>
<evidence type="ECO:0000313" key="11">
    <source>
        <dbReference type="EMBL" id="CAL8112717.1"/>
    </source>
</evidence>
<name>A0ABP1QVD8_9HEXA</name>
<dbReference type="Pfam" id="PF01762">
    <property type="entry name" value="Galactosyl_T"/>
    <property type="match status" value="2"/>
</dbReference>
<keyword evidence="8 10" id="KW-0333">Golgi apparatus</keyword>
<dbReference type="Gene3D" id="3.90.550.50">
    <property type="match status" value="1"/>
</dbReference>
<comment type="subcellular location">
    <subcellularLocation>
        <location evidence="1 10">Golgi apparatus membrane</location>
        <topology evidence="1 10">Single-pass type II membrane protein</topology>
    </subcellularLocation>
</comment>
<evidence type="ECO:0000256" key="7">
    <source>
        <dbReference type="ARBA" id="ARBA00022989"/>
    </source>
</evidence>
<organism evidence="11 12">
    <name type="scientific">Orchesella dallaii</name>
    <dbReference type="NCBI Taxonomy" id="48710"/>
    <lineage>
        <taxon>Eukaryota</taxon>
        <taxon>Metazoa</taxon>
        <taxon>Ecdysozoa</taxon>
        <taxon>Arthropoda</taxon>
        <taxon>Hexapoda</taxon>
        <taxon>Collembola</taxon>
        <taxon>Entomobryomorpha</taxon>
        <taxon>Entomobryoidea</taxon>
        <taxon>Orchesellidae</taxon>
        <taxon>Orchesellinae</taxon>
        <taxon>Orchesella</taxon>
    </lineage>
</organism>
<feature type="transmembrane region" description="Helical" evidence="10">
    <location>
        <begin position="85"/>
        <end position="107"/>
    </location>
</feature>
<keyword evidence="12" id="KW-1185">Reference proteome</keyword>
<protein>
    <recommendedName>
        <fullName evidence="10">Hexosyltransferase</fullName>
        <ecNumber evidence="10">2.4.1.-</ecNumber>
    </recommendedName>
</protein>
<evidence type="ECO:0000256" key="3">
    <source>
        <dbReference type="ARBA" id="ARBA00022676"/>
    </source>
</evidence>